<proteinExistence type="predicted"/>
<sequence>MTGRVDNPDVLRSLSQTYTRKPFPESLLHDEKSLLPVETGCSDCGGVLLYLGEDAAE</sequence>
<dbReference type="Proteomes" id="UP000373449">
    <property type="component" value="Unassembled WGS sequence"/>
</dbReference>
<dbReference type="EMBL" id="CAADJA010000002">
    <property type="protein sequence ID" value="VFS46881.1"/>
    <property type="molecule type" value="Genomic_DNA"/>
</dbReference>
<reference evidence="1 2" key="1">
    <citation type="submission" date="2019-03" db="EMBL/GenBank/DDBJ databases">
        <authorList>
            <consortium name="Pathogen Informatics"/>
        </authorList>
    </citation>
    <scope>NUCLEOTIDE SEQUENCE [LARGE SCALE GENOMIC DNA]</scope>
    <source>
        <strain evidence="1 2">NCTC12282</strain>
    </source>
</reference>
<evidence type="ECO:0000313" key="1">
    <source>
        <dbReference type="EMBL" id="VFS46881.1"/>
    </source>
</evidence>
<organism evidence="1 2">
    <name type="scientific">Budvicia aquatica</name>
    <dbReference type="NCBI Taxonomy" id="82979"/>
    <lineage>
        <taxon>Bacteria</taxon>
        <taxon>Pseudomonadati</taxon>
        <taxon>Pseudomonadota</taxon>
        <taxon>Gammaproteobacteria</taxon>
        <taxon>Enterobacterales</taxon>
        <taxon>Budviciaceae</taxon>
        <taxon>Budvicia</taxon>
    </lineage>
</organism>
<evidence type="ECO:0000313" key="2">
    <source>
        <dbReference type="Proteomes" id="UP000373449"/>
    </source>
</evidence>
<name>A0A484ZGU0_9GAMM</name>
<dbReference type="AlphaFoldDB" id="A0A484ZGU0"/>
<protein>
    <submittedName>
        <fullName evidence="1">Uncharacterized protein</fullName>
    </submittedName>
</protein>
<accession>A0A484ZGU0</accession>
<gene>
    <name evidence="1" type="ORF">NCTC12282_01811</name>
</gene>